<dbReference type="RefSeq" id="WP_254267260.1">
    <property type="nucleotide sequence ID" value="NZ_CP100400.1"/>
</dbReference>
<protein>
    <submittedName>
        <fullName evidence="2">Uncharacterized protein</fullName>
    </submittedName>
</protein>
<keyword evidence="3" id="KW-1185">Reference proteome</keyword>
<evidence type="ECO:0000256" key="1">
    <source>
        <dbReference type="SAM" id="Phobius"/>
    </source>
</evidence>
<feature type="transmembrane region" description="Helical" evidence="1">
    <location>
        <begin position="12"/>
        <end position="32"/>
    </location>
</feature>
<gene>
    <name evidence="2" type="ORF">ACFO9K_03170</name>
</gene>
<comment type="caution">
    <text evidence="2">The sequence shown here is derived from an EMBL/GenBank/DDBJ whole genome shotgun (WGS) entry which is preliminary data.</text>
</comment>
<reference evidence="2 3" key="1">
    <citation type="journal article" date="2019" name="Int. J. Syst. Evol. Microbiol.">
        <title>The Global Catalogue of Microorganisms (GCM) 10K type strain sequencing project: providing services to taxonomists for standard genome sequencing and annotation.</title>
        <authorList>
            <consortium name="The Broad Institute Genomics Platform"/>
            <consortium name="The Broad Institute Genome Sequencing Center for Infectious Disease"/>
            <person name="Wu L."/>
            <person name="Ma J."/>
        </authorList>
    </citation>
    <scope>NUCLEOTIDE SEQUENCE [LARGE SCALE GENOMIC DNA]</scope>
    <source>
        <strain evidence="2 3">XZYJ18</strain>
    </source>
</reference>
<feature type="transmembrane region" description="Helical" evidence="1">
    <location>
        <begin position="86"/>
        <end position="104"/>
    </location>
</feature>
<proteinExistence type="predicted"/>
<organism evidence="2 3">
    <name type="scientific">Halorussus aquaticus</name>
    <dbReference type="NCBI Taxonomy" id="2953748"/>
    <lineage>
        <taxon>Archaea</taxon>
        <taxon>Methanobacteriati</taxon>
        <taxon>Methanobacteriota</taxon>
        <taxon>Stenosarchaea group</taxon>
        <taxon>Halobacteria</taxon>
        <taxon>Halobacteriales</taxon>
        <taxon>Haladaptataceae</taxon>
        <taxon>Halorussus</taxon>
    </lineage>
</organism>
<feature type="transmembrane region" description="Helical" evidence="1">
    <location>
        <begin position="61"/>
        <end position="80"/>
    </location>
</feature>
<dbReference type="AlphaFoldDB" id="A0ABD5PY40"/>
<evidence type="ECO:0000313" key="2">
    <source>
        <dbReference type="EMBL" id="MFC4823257.1"/>
    </source>
</evidence>
<keyword evidence="1" id="KW-0472">Membrane</keyword>
<keyword evidence="1" id="KW-1133">Transmembrane helix</keyword>
<dbReference type="GeneID" id="73045696"/>
<dbReference type="EMBL" id="JBHSHT010000001">
    <property type="protein sequence ID" value="MFC4823257.1"/>
    <property type="molecule type" value="Genomic_DNA"/>
</dbReference>
<keyword evidence="1" id="KW-0812">Transmembrane</keyword>
<feature type="transmembrane region" description="Helical" evidence="1">
    <location>
        <begin position="38"/>
        <end position="54"/>
    </location>
</feature>
<accession>A0ABD5PY40</accession>
<evidence type="ECO:0000313" key="3">
    <source>
        <dbReference type="Proteomes" id="UP001595945"/>
    </source>
</evidence>
<name>A0ABD5PY40_9EURY</name>
<sequence>MPSQFSSVSPKEVAGGVVVAFVAVALAASGYYRPSLPVAASIVLLVGVTAAHGLKPFGDTVAYHLLQAGAFAVYGLAVVVTEDVSVLAAFLVVVGLLGVSNYAWKAARRGIWTTVGR</sequence>
<dbReference type="Proteomes" id="UP001595945">
    <property type="component" value="Unassembled WGS sequence"/>
</dbReference>